<accession>A0A9D0ZZM7</accession>
<feature type="domain" description="RCK N-terminal" evidence="1">
    <location>
        <begin position="6"/>
        <end position="121"/>
    </location>
</feature>
<evidence type="ECO:0000313" key="2">
    <source>
        <dbReference type="EMBL" id="HIR01105.1"/>
    </source>
</evidence>
<dbReference type="Proteomes" id="UP000824261">
    <property type="component" value="Unassembled WGS sequence"/>
</dbReference>
<name>A0A9D0ZZM7_9ACTN</name>
<organism evidence="2 3">
    <name type="scientific">Candidatus Aveggerthella stercoripullorum</name>
    <dbReference type="NCBI Taxonomy" id="2840688"/>
    <lineage>
        <taxon>Bacteria</taxon>
        <taxon>Bacillati</taxon>
        <taxon>Actinomycetota</taxon>
        <taxon>Coriobacteriia</taxon>
        <taxon>Eggerthellales</taxon>
        <taxon>Eggerthellaceae</taxon>
        <taxon>Eggerthellaceae incertae sedis</taxon>
        <taxon>Candidatus Aveggerthella</taxon>
    </lineage>
</organism>
<evidence type="ECO:0000259" key="1">
    <source>
        <dbReference type="PROSITE" id="PS51201"/>
    </source>
</evidence>
<protein>
    <submittedName>
        <fullName evidence="2">TrkA family potassium uptake protein</fullName>
    </submittedName>
</protein>
<dbReference type="Pfam" id="PF02254">
    <property type="entry name" value="TrkA_N"/>
    <property type="match status" value="1"/>
</dbReference>
<proteinExistence type="predicted"/>
<dbReference type="InterPro" id="IPR036291">
    <property type="entry name" value="NAD(P)-bd_dom_sf"/>
</dbReference>
<comment type="caution">
    <text evidence="2">The sequence shown here is derived from an EMBL/GenBank/DDBJ whole genome shotgun (WGS) entry which is preliminary data.</text>
</comment>
<dbReference type="Gene3D" id="3.40.50.720">
    <property type="entry name" value="NAD(P)-binding Rossmann-like Domain"/>
    <property type="match status" value="1"/>
</dbReference>
<dbReference type="PANTHER" id="PTHR43833">
    <property type="entry name" value="POTASSIUM CHANNEL PROTEIN 2-RELATED-RELATED"/>
    <property type="match status" value="1"/>
</dbReference>
<reference evidence="2" key="1">
    <citation type="submission" date="2020-10" db="EMBL/GenBank/DDBJ databases">
        <authorList>
            <person name="Gilroy R."/>
        </authorList>
    </citation>
    <scope>NUCLEOTIDE SEQUENCE</scope>
    <source>
        <strain evidence="2">ChiGjej1B1-2707</strain>
    </source>
</reference>
<dbReference type="InterPro" id="IPR050721">
    <property type="entry name" value="Trk_Ktr_HKT_K-transport"/>
</dbReference>
<gene>
    <name evidence="2" type="ORF">IAA69_02405</name>
</gene>
<dbReference type="InterPro" id="IPR003148">
    <property type="entry name" value="RCK_N"/>
</dbReference>
<dbReference type="SUPFAM" id="SSF51735">
    <property type="entry name" value="NAD(P)-binding Rossmann-fold domains"/>
    <property type="match status" value="1"/>
</dbReference>
<reference evidence="2" key="2">
    <citation type="journal article" date="2021" name="PeerJ">
        <title>Extensive microbial diversity within the chicken gut microbiome revealed by metagenomics and culture.</title>
        <authorList>
            <person name="Gilroy R."/>
            <person name="Ravi A."/>
            <person name="Getino M."/>
            <person name="Pursley I."/>
            <person name="Horton D.L."/>
            <person name="Alikhan N.F."/>
            <person name="Baker D."/>
            <person name="Gharbi K."/>
            <person name="Hall N."/>
            <person name="Watson M."/>
            <person name="Adriaenssens E.M."/>
            <person name="Foster-Nyarko E."/>
            <person name="Jarju S."/>
            <person name="Secka A."/>
            <person name="Antonio M."/>
            <person name="Oren A."/>
            <person name="Chaudhuri R.R."/>
            <person name="La Ragione R."/>
            <person name="Hildebrand F."/>
            <person name="Pallen M.J."/>
        </authorList>
    </citation>
    <scope>NUCLEOTIDE SEQUENCE</scope>
    <source>
        <strain evidence="2">ChiGjej1B1-2707</strain>
    </source>
</reference>
<evidence type="ECO:0000313" key="3">
    <source>
        <dbReference type="Proteomes" id="UP000824261"/>
    </source>
</evidence>
<dbReference type="PANTHER" id="PTHR43833:SF8">
    <property type="entry name" value="TRK SYSTEM POTASSIUM UPTAKE PROTEIN TRKA"/>
    <property type="match status" value="1"/>
</dbReference>
<dbReference type="PROSITE" id="PS51201">
    <property type="entry name" value="RCK_N"/>
    <property type="match status" value="1"/>
</dbReference>
<dbReference type="GO" id="GO:0006813">
    <property type="term" value="P:potassium ion transport"/>
    <property type="evidence" value="ECO:0007669"/>
    <property type="project" value="InterPro"/>
</dbReference>
<dbReference type="EMBL" id="DVGB01000030">
    <property type="protein sequence ID" value="HIR01105.1"/>
    <property type="molecule type" value="Genomic_DNA"/>
</dbReference>
<sequence>MGFVKTRRALVVGCGEFGLAVADRLSSAGCSVVAIDKNPAAFNGLTASFGGETVVGDGADVSVLEECEIGLASYFVACTSRDSVNYFIARVASEVYGVEHTFARLEDADLIDMLEDGTVEPICPHALCLEAFCRIANMG</sequence>
<dbReference type="AlphaFoldDB" id="A0A9D0ZZM7"/>